<evidence type="ECO:0000313" key="1">
    <source>
        <dbReference type="Ensembl" id="ENSOARP00020052086.1"/>
    </source>
</evidence>
<organism evidence="1">
    <name type="scientific">Ovis aries</name>
    <name type="common">Sheep</name>
    <dbReference type="NCBI Taxonomy" id="9940"/>
    <lineage>
        <taxon>Eukaryota</taxon>
        <taxon>Metazoa</taxon>
        <taxon>Chordata</taxon>
        <taxon>Craniata</taxon>
        <taxon>Vertebrata</taxon>
        <taxon>Euteleostomi</taxon>
        <taxon>Mammalia</taxon>
        <taxon>Eutheria</taxon>
        <taxon>Laurasiatheria</taxon>
        <taxon>Artiodactyla</taxon>
        <taxon>Ruminantia</taxon>
        <taxon>Pecora</taxon>
        <taxon>Bovidae</taxon>
        <taxon>Caprinae</taxon>
        <taxon>Ovis</taxon>
    </lineage>
</organism>
<reference evidence="1" key="2">
    <citation type="submission" date="2025-08" db="UniProtKB">
        <authorList>
            <consortium name="Ensembl"/>
        </authorList>
    </citation>
    <scope>IDENTIFICATION</scope>
</reference>
<sequence>MAAPGPQQLDEDDGLRACELYVQRRGVQQVLKECIVQLCLAKPERPVRFLREHFERLDKEENRQILAQQKPASQADLQDEDVSPLPPNPVVKARHRRGGVSAEVYTEEDAVSYMRKVIPKDYKTMAALAKAISKNVLFSHLDDNERSDIFDAMFPVTHIAGETVIQQGDEGDNFYVIDQGEVDVYVNGEWVTSISEGGSFGELALIYGTPRAATVKAKTDLKLWGIDRDSYRRILMGSTLRKRRMYEKFLSKVSILGVCLPTRCARPGHTCAHRFRNALACADTRTHAHTCRHAHTLTRADTRTHAHTCRHAHTCSHVQTRTHMLTRAHVHTRAHRFRHALACADTRTHMRTRADMCSHVHTRAHVRAVPPHARALCMQACGSPWTRTHALSGVCLCPSMLCVSICPPSEPLCPCWSAGDRSGDLLGGFLCGCPLLFSSWGLTDTSTPSPLTVGSVTKAPRQRLFAVWTLL</sequence>
<reference evidence="1" key="3">
    <citation type="submission" date="2025-09" db="UniProtKB">
        <authorList>
            <consortium name="Ensembl"/>
        </authorList>
    </citation>
    <scope>IDENTIFICATION</scope>
</reference>
<protein>
    <submittedName>
        <fullName evidence="1">Protein kinase cAMP-dependent type I regulatory subunit beta</fullName>
    </submittedName>
</protein>
<accession>A0AC11E1Y0</accession>
<gene>
    <name evidence="1" type="primary">PRKAR1B</name>
</gene>
<name>A0AC11E1Y0_SHEEP</name>
<proteinExistence type="predicted"/>
<reference evidence="1" key="1">
    <citation type="submission" date="2020-11" db="EMBL/GenBank/DDBJ databases">
        <authorList>
            <person name="Davenport K.M."/>
            <person name="Bickhart D.M."/>
            <person name="Smith T.P.L."/>
            <person name="Murdoch B.M."/>
            <person name="Rosen B.D."/>
        </authorList>
    </citation>
    <scope>NUCLEOTIDE SEQUENCE [LARGE SCALE GENOMIC DNA]</scope>
    <source>
        <strain evidence="1">OAR_USU_Benz2616</strain>
    </source>
</reference>
<dbReference type="Ensembl" id="ENSOART00020068306.1">
    <property type="protein sequence ID" value="ENSOARP00020052086.1"/>
    <property type="gene ID" value="ENSOARG00020019035.2"/>
</dbReference>